<organism evidence="2 3">
    <name type="scientific">Dryococelus australis</name>
    <dbReference type="NCBI Taxonomy" id="614101"/>
    <lineage>
        <taxon>Eukaryota</taxon>
        <taxon>Metazoa</taxon>
        <taxon>Ecdysozoa</taxon>
        <taxon>Arthropoda</taxon>
        <taxon>Hexapoda</taxon>
        <taxon>Insecta</taxon>
        <taxon>Pterygota</taxon>
        <taxon>Neoptera</taxon>
        <taxon>Polyneoptera</taxon>
        <taxon>Phasmatodea</taxon>
        <taxon>Verophasmatodea</taxon>
        <taxon>Anareolatae</taxon>
        <taxon>Phasmatidae</taxon>
        <taxon>Eurycanthinae</taxon>
        <taxon>Dryococelus</taxon>
    </lineage>
</organism>
<sequence length="462" mass="50082">MVDMSVADQLAKEMKEKGYDARRKLQLNDSPRCSCEYDTGNLRALDECFHNPLPVFPFAARVARPTANAGWKATRVLSYENSGLAAIFVADYTGGPARDFVAQRTAIPCDPRSLPHRSSRRESLGVVVNESQADKLRPDDVGLLPYSGSGPMDGGKTPGLRWLDGGKIPGQRQLDVITMPGLQQHDGNLVVFEGRKVNFKKKGIFKMAGSQLLASVLGAVGHEMGSMKQLKEGVMKAMGGLEEDGLDEEEKKRQGGRQGCQDHLQATSGPAKNLARSGLVAWQVPSSRRNSFKGRLGKAARKYRPNCSCAVPGCRPRSSAHHRTKRSSADNVGGSRAASGNVAFTIPTCRQRSPSLNALSTACGQLNTFENHLKGAAYLMRHGTKASKYLVKLMLSPDSQEMHTCAYLSPEATCEYTCGGCDNRPHASDWVGAAVGKRLVCSPPTKVNRVHFPAGSPDLRMW</sequence>
<protein>
    <submittedName>
        <fullName evidence="2">Uncharacterized protein</fullName>
    </submittedName>
</protein>
<dbReference type="EMBL" id="JARBHB010000003">
    <property type="protein sequence ID" value="KAJ8889313.1"/>
    <property type="molecule type" value="Genomic_DNA"/>
</dbReference>
<evidence type="ECO:0000256" key="1">
    <source>
        <dbReference type="SAM" id="MobiDB-lite"/>
    </source>
</evidence>
<dbReference type="Proteomes" id="UP001159363">
    <property type="component" value="Chromosome 3"/>
</dbReference>
<gene>
    <name evidence="2" type="ORF">PR048_008812</name>
</gene>
<evidence type="ECO:0000313" key="3">
    <source>
        <dbReference type="Proteomes" id="UP001159363"/>
    </source>
</evidence>
<proteinExistence type="predicted"/>
<comment type="caution">
    <text evidence="2">The sequence shown here is derived from an EMBL/GenBank/DDBJ whole genome shotgun (WGS) entry which is preliminary data.</text>
</comment>
<feature type="region of interest" description="Disordered" evidence="1">
    <location>
        <begin position="314"/>
        <end position="334"/>
    </location>
</feature>
<evidence type="ECO:0000313" key="2">
    <source>
        <dbReference type="EMBL" id="KAJ8889313.1"/>
    </source>
</evidence>
<accession>A0ABQ9HZZ3</accession>
<feature type="region of interest" description="Disordered" evidence="1">
    <location>
        <begin position="245"/>
        <end position="269"/>
    </location>
</feature>
<keyword evidence="3" id="KW-1185">Reference proteome</keyword>
<name>A0ABQ9HZZ3_9NEOP</name>
<reference evidence="2 3" key="1">
    <citation type="submission" date="2023-02" db="EMBL/GenBank/DDBJ databases">
        <title>LHISI_Scaffold_Assembly.</title>
        <authorList>
            <person name="Stuart O.P."/>
            <person name="Cleave R."/>
            <person name="Magrath M.J.L."/>
            <person name="Mikheyev A.S."/>
        </authorList>
    </citation>
    <scope>NUCLEOTIDE SEQUENCE [LARGE SCALE GENOMIC DNA]</scope>
    <source>
        <strain evidence="2">Daus_M_001</strain>
        <tissue evidence="2">Leg muscle</tissue>
    </source>
</reference>